<feature type="region of interest" description="Disordered" evidence="10">
    <location>
        <begin position="1"/>
        <end position="96"/>
    </location>
</feature>
<dbReference type="GO" id="GO:1990904">
    <property type="term" value="C:ribonucleoprotein complex"/>
    <property type="evidence" value="ECO:0007669"/>
    <property type="project" value="UniProtKB-KW"/>
</dbReference>
<dbReference type="GO" id="GO:0005840">
    <property type="term" value="C:ribosome"/>
    <property type="evidence" value="ECO:0007669"/>
    <property type="project" value="UniProtKB-KW"/>
</dbReference>
<dbReference type="Pfam" id="PF02847">
    <property type="entry name" value="MA3"/>
    <property type="match status" value="1"/>
</dbReference>
<comment type="similarity">
    <text evidence="1">Belongs to the eukaryotic initiation factor 4G family.</text>
</comment>
<feature type="compositionally biased region" description="Polar residues" evidence="10">
    <location>
        <begin position="1637"/>
        <end position="1650"/>
    </location>
</feature>
<dbReference type="SMART" id="SM00543">
    <property type="entry name" value="MIF4G"/>
    <property type="match status" value="1"/>
</dbReference>
<dbReference type="InterPro" id="IPR016024">
    <property type="entry name" value="ARM-type_fold"/>
</dbReference>
<dbReference type="GO" id="GO:0006417">
    <property type="term" value="P:regulation of translation"/>
    <property type="evidence" value="ECO:0007669"/>
    <property type="project" value="UniProtKB-KW"/>
</dbReference>
<evidence type="ECO:0000256" key="3">
    <source>
        <dbReference type="ARBA" id="ARBA00022540"/>
    </source>
</evidence>
<dbReference type="GO" id="GO:0003729">
    <property type="term" value="F:mRNA binding"/>
    <property type="evidence" value="ECO:0007669"/>
    <property type="project" value="TreeGrafter"/>
</dbReference>
<feature type="compositionally biased region" description="Low complexity" evidence="10">
    <location>
        <begin position="148"/>
        <end position="171"/>
    </location>
</feature>
<feature type="compositionally biased region" description="Polar residues" evidence="10">
    <location>
        <begin position="590"/>
        <end position="603"/>
    </location>
</feature>
<sequence length="1979" mass="215325">MSLNQSRAERNESHYRRPARPGISAHQRVSSGGVGKGGGGTGLPPASANSQSSSFSTTRSFKKTNGQGTQPRVTGTNANLESSAVHNGARAQPIKRALSEGQITVVEGKQYSSPPHGCERERQLMRGASNALFTNASAKPIDMHNQRSQQTASSAPNSASASGTSESAAPTTPVIADASKGVSLQFGSFSPNIVSGLQIPARTSSAPPNLDEQKRDQARHDSFGSVPLLPTSSISNRQQSREDVEQSKSRVPHHPSHDKRGVRAQAPAYSGATSAKSSSTPVSGASMAIPFQQSQVVQFGVPTPKIQAQGMATTSLQMPILGHSSQVQQQVFVPSIQAPPLQPQGMMRQGQGLNYPPPVGHQVSSQMGNLVIGMGSHFAQQQPGKLGAPRVSIKITDPKTHEELRLDKRADPDLNGGLFGHGSHANMPLQPQPVVYGPSHQVNYFSHIHPNSMFFQNPASLPLTSTTQMAPNSQASVGGQGSHVLAFKNPSLLNHSPAYKTGPPMHGIAVSSNLEHGHGAETLIAAASSVSEQVAVKPAALSNEDTVGPPSVSVSSNADNRSEATKISRPHNATQSLDSQGDSKIHMEISVQQSKSISVLSSPRRTETVRRIDSMEDQSKKPWKKDQHHFQMQQQANTLDSADHLAMKAYKEVAKFAENMLASPEKVEPSTSVLEDPSSGLEHVTSAGNRIPETVESEATPASSETCRDVAVSPGEALPGGVACVPVVEACVCETSNKSSVEIVFDEFNGVSSAKQDNCTSLDIQLKNENTGLAEHMKTEQAEYPQLDNNYNDDKVNIPSVLSSNTSADRKNVDITPSVFCNKHGTVETEQNMLEGASGCGSIVNEKTDNNIERSTAFANGSDSNVGSHFIVSSSSELRTSTLRGSKGESGLMDGQEASLLESGLAHDDTAHVPIPSVSDAVLKVEEKVSEEVSDDLVQFSSSGLNDNKHTTELNKVKSTTDKAKKKRKEFLQKAELAGTTSDLYMAYKGPEEKPQPSVSSECVDGNSGISTRQPHSGSNEKDIASKEDEKSIVELDDWEDAADAPKLENSDKIEEINGGLRHHEEDGAACKKYSRDFLLTLKDQCADLPAGFDIAYDMVEALMGSKASISKSVECNPPPSPGNRPIAMSRPDFRGAGMVDDDRWFKSPVLFPFNQDHHVDVGQGGNTVGFRLGQGGTHGNMRNLRGQIPGQYIVGLQSGPLLPLESYGDIQRNGPDADRWQRASGFQKGLIPSPQSPMQVIHKAANKYEVGKVTDAEAAKQRQLKAILNKLTPQNFDRLFEQVKEVNIDNAVTLTGVISQIFDKALMEPTFCEMYANFCHDLASELPDFVEDNEKITFKRLLLNKCQEEFERGEREQAEADKVEGDGKVKQSAVEREEKRVQARRRMLGNIRLIGELYKKRMLTERIMHECIKKLLGQYPDPEEEDIEALCKLMSTIGEMIDHPKAKEHMDAYFERMTNLSTNMKLSSRVRFMLKDSIDLRKNKWQQRRKVDGPKKIEEVHRDAAQERQQVNRLTRSSSISSSARRGQPSDFGPRPSTMFSPPNTPQGTFRGVPPQLRGFGAQGIRFEGRHPYENRTLSVPLSHRPVDDNAITLGPQGGLARGMSSRGPAILSSAPLADISTGPGESRRIHAGPNGYSSASEWMPSNSRQEPMTRYVQDRFTRPAAYNNLNPQEHGVRYGDRGLNNADRSFGSSMAGSPAATHVKSSATPIVSSGKVWPEEHLREMSMAAIREFYSAADEKEVALCIRELNSPSFYPSMISIWVNDSFERKDRDRDLLAGLLVNLTKSRDSMLISPVQLMEGIELVLATLEDSITDAPKAAEFLGCVIARTIVENVISMRDIGQLIRQGGEEPGRLQQIGLGYEVLQSAFHTIRSDKGESTLNDICMSSNLQLEDFLPSSGTRYGASLRKQIKKMEVSQHSKYFCEFCGKYAVKRKAVGIWGCKDCGKVKAGGAYTLNTASAVTVRSTIRRLREQTES</sequence>
<gene>
    <name evidence="12" type="ORF">TEA_012533</name>
</gene>
<reference evidence="12 13" key="1">
    <citation type="journal article" date="2018" name="Proc. Natl. Acad. Sci. U.S.A.">
        <title>Draft genome sequence of Camellia sinensis var. sinensis provides insights into the evolution of the tea genome and tea quality.</title>
        <authorList>
            <person name="Wei C."/>
            <person name="Yang H."/>
            <person name="Wang S."/>
            <person name="Zhao J."/>
            <person name="Liu C."/>
            <person name="Gao L."/>
            <person name="Xia E."/>
            <person name="Lu Y."/>
            <person name="Tai Y."/>
            <person name="She G."/>
            <person name="Sun J."/>
            <person name="Cao H."/>
            <person name="Tong W."/>
            <person name="Gao Q."/>
            <person name="Li Y."/>
            <person name="Deng W."/>
            <person name="Jiang X."/>
            <person name="Wang W."/>
            <person name="Chen Q."/>
            <person name="Zhang S."/>
            <person name="Li H."/>
            <person name="Wu J."/>
            <person name="Wang P."/>
            <person name="Li P."/>
            <person name="Shi C."/>
            <person name="Zheng F."/>
            <person name="Jian J."/>
            <person name="Huang B."/>
            <person name="Shan D."/>
            <person name="Shi M."/>
            <person name="Fang C."/>
            <person name="Yue Y."/>
            <person name="Li F."/>
            <person name="Li D."/>
            <person name="Wei S."/>
            <person name="Han B."/>
            <person name="Jiang C."/>
            <person name="Yin Y."/>
            <person name="Xia T."/>
            <person name="Zhang Z."/>
            <person name="Bennetzen J.L."/>
            <person name="Zhao S."/>
            <person name="Wan X."/>
        </authorList>
    </citation>
    <scope>NUCLEOTIDE SEQUENCE [LARGE SCALE GENOMIC DNA]</scope>
    <source>
        <strain evidence="13">cv. Shuchazao</strain>
        <tissue evidence="12">Leaf</tissue>
    </source>
</reference>
<dbReference type="GO" id="GO:0016281">
    <property type="term" value="C:eukaryotic translation initiation factor 4F complex"/>
    <property type="evidence" value="ECO:0007669"/>
    <property type="project" value="TreeGrafter"/>
</dbReference>
<organism evidence="12 13">
    <name type="scientific">Camellia sinensis var. sinensis</name>
    <name type="common">China tea</name>
    <dbReference type="NCBI Taxonomy" id="542762"/>
    <lineage>
        <taxon>Eukaryota</taxon>
        <taxon>Viridiplantae</taxon>
        <taxon>Streptophyta</taxon>
        <taxon>Embryophyta</taxon>
        <taxon>Tracheophyta</taxon>
        <taxon>Spermatophyta</taxon>
        <taxon>Magnoliopsida</taxon>
        <taxon>eudicotyledons</taxon>
        <taxon>Gunneridae</taxon>
        <taxon>Pentapetalae</taxon>
        <taxon>asterids</taxon>
        <taxon>Ericales</taxon>
        <taxon>Theaceae</taxon>
        <taxon>Camellia</taxon>
    </lineage>
</organism>
<keyword evidence="4" id="KW-0810">Translation regulation</keyword>
<feature type="compositionally biased region" description="Polar residues" evidence="10">
    <location>
        <begin position="1508"/>
        <end position="1517"/>
    </location>
</feature>
<keyword evidence="6" id="KW-0689">Ribosomal protein</keyword>
<feature type="compositionally biased region" description="Gly residues" evidence="10">
    <location>
        <begin position="32"/>
        <end position="42"/>
    </location>
</feature>
<feature type="compositionally biased region" description="Basic and acidic residues" evidence="10">
    <location>
        <begin position="239"/>
        <end position="248"/>
    </location>
</feature>
<dbReference type="InterPro" id="IPR003891">
    <property type="entry name" value="Initiation_fac_eIF4g_MI"/>
</dbReference>
<evidence type="ECO:0000256" key="6">
    <source>
        <dbReference type="ARBA" id="ARBA00022980"/>
    </source>
</evidence>
<feature type="compositionally biased region" description="Polar residues" evidence="10">
    <location>
        <begin position="271"/>
        <end position="283"/>
    </location>
</feature>
<dbReference type="FunFam" id="1.25.40.180:FF:000024">
    <property type="entry name" value="Eukaryotic translation initiation factor 4G"/>
    <property type="match status" value="1"/>
</dbReference>
<feature type="region of interest" description="Disordered" evidence="10">
    <location>
        <begin position="667"/>
        <end position="686"/>
    </location>
</feature>
<feature type="domain" description="MI" evidence="11">
    <location>
        <begin position="1723"/>
        <end position="1848"/>
    </location>
</feature>
<dbReference type="PANTHER" id="PTHR23253">
    <property type="entry name" value="EUKARYOTIC TRANSLATION INITIATION FACTOR 4 GAMMA"/>
    <property type="match status" value="1"/>
</dbReference>
<feature type="region of interest" description="Disordered" evidence="10">
    <location>
        <begin position="1486"/>
        <end position="1555"/>
    </location>
</feature>
<comment type="similarity">
    <text evidence="2">Belongs to the eukaryotic ribosomal protein eL43 family.</text>
</comment>
<feature type="compositionally biased region" description="Basic and acidic residues" evidence="10">
    <location>
        <begin position="1019"/>
        <end position="1030"/>
    </location>
</feature>
<feature type="region of interest" description="Disordered" evidence="10">
    <location>
        <begin position="136"/>
        <end position="171"/>
    </location>
</feature>
<evidence type="ECO:0000256" key="4">
    <source>
        <dbReference type="ARBA" id="ARBA00022845"/>
    </source>
</evidence>
<evidence type="ECO:0000313" key="12">
    <source>
        <dbReference type="EMBL" id="THG10505.1"/>
    </source>
</evidence>
<dbReference type="Pfam" id="PF02854">
    <property type="entry name" value="MIF4G"/>
    <property type="match status" value="1"/>
</dbReference>
<evidence type="ECO:0000256" key="10">
    <source>
        <dbReference type="SAM" id="MobiDB-lite"/>
    </source>
</evidence>
<evidence type="ECO:0000313" key="13">
    <source>
        <dbReference type="Proteomes" id="UP000306102"/>
    </source>
</evidence>
<dbReference type="PANTHER" id="PTHR23253:SF55">
    <property type="entry name" value="EUKARYOTIC TRANSLATION INITIATION FACTOR 4G-LIKE"/>
    <property type="match status" value="1"/>
</dbReference>
<feature type="compositionally biased region" description="Basic and acidic residues" evidence="10">
    <location>
        <begin position="211"/>
        <end position="222"/>
    </location>
</feature>
<feature type="compositionally biased region" description="Basic residues" evidence="10">
    <location>
        <begin position="250"/>
        <end position="262"/>
    </location>
</feature>
<accession>A0A4S4E594</accession>
<evidence type="ECO:0000256" key="1">
    <source>
        <dbReference type="ARBA" id="ARBA00005775"/>
    </source>
</evidence>
<dbReference type="Pfam" id="PF01780">
    <property type="entry name" value="Ribosomal_L37ae"/>
    <property type="match status" value="1"/>
</dbReference>
<dbReference type="Gene3D" id="1.25.40.180">
    <property type="match status" value="2"/>
</dbReference>
<feature type="region of interest" description="Disordered" evidence="10">
    <location>
        <begin position="199"/>
        <end position="284"/>
    </location>
</feature>
<dbReference type="SUPFAM" id="SSF57829">
    <property type="entry name" value="Zn-binding ribosomal proteins"/>
    <property type="match status" value="1"/>
</dbReference>
<evidence type="ECO:0000256" key="5">
    <source>
        <dbReference type="ARBA" id="ARBA00022917"/>
    </source>
</evidence>
<dbReference type="SUPFAM" id="SSF48371">
    <property type="entry name" value="ARM repeat"/>
    <property type="match status" value="2"/>
</dbReference>
<feature type="region of interest" description="Disordered" evidence="10">
    <location>
        <begin position="1616"/>
        <end position="1650"/>
    </location>
</feature>
<proteinExistence type="inferred from homology"/>
<dbReference type="GO" id="GO:0003743">
    <property type="term" value="F:translation initiation factor activity"/>
    <property type="evidence" value="ECO:0007669"/>
    <property type="project" value="UniProtKB-KW"/>
</dbReference>
<evidence type="ECO:0000256" key="9">
    <source>
        <dbReference type="ARBA" id="ARBA00075135"/>
    </source>
</evidence>
<keyword evidence="3" id="KW-0396">Initiation factor</keyword>
<feature type="region of interest" description="Disordered" evidence="10">
    <location>
        <begin position="540"/>
        <end position="628"/>
    </location>
</feature>
<dbReference type="FunFam" id="1.25.40.180:FF:000034">
    <property type="entry name" value="Eukaryotic translation initiation factor 4G"/>
    <property type="match status" value="1"/>
</dbReference>
<feature type="compositionally biased region" description="Polar residues" evidence="10">
    <location>
        <begin position="1008"/>
        <end position="1018"/>
    </location>
</feature>
<feature type="region of interest" description="Disordered" evidence="10">
    <location>
        <begin position="988"/>
        <end position="1030"/>
    </location>
</feature>
<feature type="compositionally biased region" description="Polar residues" evidence="10">
    <location>
        <begin position="1539"/>
        <end position="1549"/>
    </location>
</feature>
<feature type="compositionally biased region" description="Polar residues" evidence="10">
    <location>
        <begin position="66"/>
        <end position="85"/>
    </location>
</feature>
<feature type="compositionally biased region" description="Basic and acidic residues" evidence="10">
    <location>
        <begin position="604"/>
        <end position="628"/>
    </location>
</feature>
<dbReference type="Gene3D" id="2.20.25.30">
    <property type="match status" value="1"/>
</dbReference>
<evidence type="ECO:0000256" key="8">
    <source>
        <dbReference type="ARBA" id="ARBA00067320"/>
    </source>
</evidence>
<dbReference type="Proteomes" id="UP000306102">
    <property type="component" value="Unassembled WGS sequence"/>
</dbReference>
<dbReference type="InterPro" id="IPR011331">
    <property type="entry name" value="Ribosomal_eL37/eL43"/>
</dbReference>
<feature type="compositionally biased region" description="Basic and acidic residues" evidence="10">
    <location>
        <begin position="1490"/>
        <end position="1507"/>
    </location>
</feature>
<dbReference type="PROSITE" id="PS51366">
    <property type="entry name" value="MI"/>
    <property type="match status" value="1"/>
</dbReference>
<name>A0A4S4E594_CAMSN</name>
<dbReference type="STRING" id="542762.A0A4S4E594"/>
<feature type="compositionally biased region" description="Polar residues" evidence="10">
    <location>
        <begin position="571"/>
        <end position="580"/>
    </location>
</feature>
<protein>
    <recommendedName>
        <fullName evidence="8">Eukaryotic translation initiation factor 4G</fullName>
    </recommendedName>
    <alternativeName>
        <fullName evidence="9">Protein synthesis initiation factor 4G</fullName>
    </alternativeName>
</protein>
<comment type="caution">
    <text evidence="12">The sequence shown here is derived from an EMBL/GenBank/DDBJ whole genome shotgun (WGS) entry which is preliminary data.</text>
</comment>
<keyword evidence="7" id="KW-0687">Ribonucleoprotein</keyword>
<dbReference type="SMART" id="SM00544">
    <property type="entry name" value="MA3"/>
    <property type="match status" value="1"/>
</dbReference>
<dbReference type="InterPro" id="IPR003890">
    <property type="entry name" value="MIF4G-like_typ-3"/>
</dbReference>
<dbReference type="EMBL" id="SDRB02007868">
    <property type="protein sequence ID" value="THG10505.1"/>
    <property type="molecule type" value="Genomic_DNA"/>
</dbReference>
<feature type="compositionally biased region" description="Low complexity" evidence="10">
    <location>
        <begin position="46"/>
        <end position="65"/>
    </location>
</feature>
<evidence type="ECO:0000259" key="11">
    <source>
        <dbReference type="PROSITE" id="PS51366"/>
    </source>
</evidence>
<evidence type="ECO:0000256" key="7">
    <source>
        <dbReference type="ARBA" id="ARBA00023274"/>
    </source>
</evidence>
<keyword evidence="13" id="KW-1185">Reference proteome</keyword>
<dbReference type="GO" id="GO:0003735">
    <property type="term" value="F:structural constituent of ribosome"/>
    <property type="evidence" value="ECO:0007669"/>
    <property type="project" value="InterPro"/>
</dbReference>
<dbReference type="InterPro" id="IPR002674">
    <property type="entry name" value="Ribosomal_eL43"/>
</dbReference>
<dbReference type="InterPro" id="IPR011332">
    <property type="entry name" value="Ribosomal_zn-bd"/>
</dbReference>
<keyword evidence="5" id="KW-0648">Protein biosynthesis</keyword>
<evidence type="ECO:0000256" key="2">
    <source>
        <dbReference type="ARBA" id="ARBA00008672"/>
    </source>
</evidence>